<name>A0ABV6WXZ5_9ACTN</name>
<dbReference type="InterPro" id="IPR004103">
    <property type="entry name" value="Lyase_8_C"/>
</dbReference>
<dbReference type="PANTHER" id="PTHR38481:SF1">
    <property type="entry name" value="HYALURONATE LYASE"/>
    <property type="match status" value="1"/>
</dbReference>
<dbReference type="Pfam" id="PF08124">
    <property type="entry name" value="Lyase_8_N"/>
    <property type="match status" value="1"/>
</dbReference>
<evidence type="ECO:0000313" key="11">
    <source>
        <dbReference type="EMBL" id="MFC1430923.1"/>
    </source>
</evidence>
<evidence type="ECO:0000256" key="5">
    <source>
        <dbReference type="ARBA" id="ARBA00023239"/>
    </source>
</evidence>
<dbReference type="SUPFAM" id="SSF74650">
    <property type="entry name" value="Galactose mutarotase-like"/>
    <property type="match status" value="1"/>
</dbReference>
<dbReference type="Gene3D" id="2.70.98.10">
    <property type="match status" value="1"/>
</dbReference>
<dbReference type="NCBIfam" id="NF033679">
    <property type="entry name" value="DNRLRE_dom"/>
    <property type="match status" value="1"/>
</dbReference>
<dbReference type="InterPro" id="IPR014718">
    <property type="entry name" value="GH-type_carb-bd"/>
</dbReference>
<dbReference type="Proteomes" id="UP001592530">
    <property type="component" value="Unassembled WGS sequence"/>
</dbReference>
<dbReference type="InterPro" id="IPR011071">
    <property type="entry name" value="Lyase_8-like_C"/>
</dbReference>
<dbReference type="GO" id="GO:0016829">
    <property type="term" value="F:lyase activity"/>
    <property type="evidence" value="ECO:0007669"/>
    <property type="project" value="UniProtKB-KW"/>
</dbReference>
<dbReference type="InterPro" id="IPR011013">
    <property type="entry name" value="Gal_mutarotase_sf_dom"/>
</dbReference>
<dbReference type="InterPro" id="IPR012970">
    <property type="entry name" value="Lyase_8_alpha_N"/>
</dbReference>
<dbReference type="PANTHER" id="PTHR38481">
    <property type="entry name" value="HYALURONATE LYASE"/>
    <property type="match status" value="1"/>
</dbReference>
<evidence type="ECO:0000259" key="10">
    <source>
        <dbReference type="Pfam" id="PF24517"/>
    </source>
</evidence>
<protein>
    <submittedName>
        <fullName evidence="11">Polysaccharide lyase family 8 super-sandwich domain-containing protein</fullName>
    </submittedName>
</protein>
<sequence length="960" mass="97653">MDAVPRRRFLQLAAVAVAAGAATLTANPVRAYATDAFDALRATWTTLLTGGAINPADPALATALATLNTTVTGYWNTIAPNAGAGTLWPGLPLSNSGNMTTSYKQLAAMATAYATPGSTATDGSGRALYRSAALGAAVVGGLDFVAAQAYTATASESGNWWDWEIGSPKAMLNAALLVQPLLSTAQIASYTAAVDHFVPDPTLNMQGASRAASTGANRVDLCQAVALRGILGKDSERISTAAGALSGVFPYVTGGDGLYADGSYVQHTHVPYTGTYGMVLLLDLAGLFQLLDGSAWAVTDPAAANIYSSVTSAFAPWVWNGLCLDAVRGRAVSRIQESDLYDGGVITQAVLQLALSAPAGQAADFDGIAKGWITADNGYAPYYGTASVPAIAGAEPVMADSSVPATPEPDGLGLFPGMDRVVHRRPGWAYAIALSSARTSTYESMNGENLHGWHTGDGMGYFYLATDLPQFTDSFWPTADPYRLPGTTVDTLTLANAAGTGHLSPATWAGGAAVPGGFGCAGMDFRQYNSTLVAKKSWFLLDDTVFALGAGITGGSGADVVTTVENRNLHTDGGNRLTVDGTVQTVQPGATADWSATLPATGWAQLDGVGGYLFPGGATVQATRTDRTGAWSDVNTGGPTTAITRPYLFLGLDHGTAPSNASYAYALLPGFTAAQTAARSGQPTVTVLANTGSVQAVRCDRLGLVAANFFAAGTVAGITVSAPCSVVLQQSGHRLDVAVADPTHLGTGVTVQIARGGTVLSADPTVTATAGSAQLTLAVNLNGTAGVTQHGAFTVTSTALPAVADSYVRDGSYAGTNYGSATTLVVKNAGTAASGYSRAAYLAFDTSALRGATVTSAVLQAYGFVSDSGGTQAAVTAYSVADTAWTESGLTWNTMPALGTALATATATATPGWLSFDVTAHLPAPGRTTLALAEATAGLAVVLNSNNATSNPPRLVITTT</sequence>
<dbReference type="Pfam" id="PF24517">
    <property type="entry name" value="CBM96"/>
    <property type="match status" value="1"/>
</dbReference>
<organism evidence="11 12">
    <name type="scientific">Streptacidiphilus alkalitolerans</name>
    <dbReference type="NCBI Taxonomy" id="3342712"/>
    <lineage>
        <taxon>Bacteria</taxon>
        <taxon>Bacillati</taxon>
        <taxon>Actinomycetota</taxon>
        <taxon>Actinomycetes</taxon>
        <taxon>Kitasatosporales</taxon>
        <taxon>Streptomycetaceae</taxon>
        <taxon>Streptacidiphilus</taxon>
    </lineage>
</organism>
<dbReference type="CDD" id="cd01083">
    <property type="entry name" value="GAG_Lyase"/>
    <property type="match status" value="1"/>
</dbReference>
<dbReference type="Gene3D" id="1.50.10.100">
    <property type="entry name" value="Chondroitin AC/alginate lyase"/>
    <property type="match status" value="1"/>
</dbReference>
<evidence type="ECO:0000256" key="6">
    <source>
        <dbReference type="SAM" id="SignalP"/>
    </source>
</evidence>
<dbReference type="InterPro" id="IPR008929">
    <property type="entry name" value="Chondroitin_lyas"/>
</dbReference>
<feature type="domain" description="Carbohydrate-binding module family 96" evidence="10">
    <location>
        <begin position="798"/>
        <end position="959"/>
    </location>
</feature>
<dbReference type="Pfam" id="PF02278">
    <property type="entry name" value="Lyase_8"/>
    <property type="match status" value="1"/>
</dbReference>
<comment type="subcellular location">
    <subcellularLocation>
        <location evidence="1">Secreted</location>
    </subcellularLocation>
</comment>
<dbReference type="InterPro" id="IPR055372">
    <property type="entry name" value="CBM96"/>
</dbReference>
<evidence type="ECO:0000256" key="2">
    <source>
        <dbReference type="ARBA" id="ARBA00006699"/>
    </source>
</evidence>
<dbReference type="Pfam" id="PF02884">
    <property type="entry name" value="Lyase_8_C"/>
    <property type="match status" value="1"/>
</dbReference>
<accession>A0ABV6WXZ5</accession>
<evidence type="ECO:0000256" key="3">
    <source>
        <dbReference type="ARBA" id="ARBA00022525"/>
    </source>
</evidence>
<dbReference type="SUPFAM" id="SSF49863">
    <property type="entry name" value="Hyaluronate lyase-like, C-terminal domain"/>
    <property type="match status" value="1"/>
</dbReference>
<evidence type="ECO:0000259" key="9">
    <source>
        <dbReference type="Pfam" id="PF08124"/>
    </source>
</evidence>
<reference evidence="11 12" key="1">
    <citation type="submission" date="2024-09" db="EMBL/GenBank/DDBJ databases">
        <authorList>
            <person name="Lee S.D."/>
        </authorList>
    </citation>
    <scope>NUCLEOTIDE SEQUENCE [LARGE SCALE GENOMIC DNA]</scope>
    <source>
        <strain evidence="11 12">N1-3</strain>
    </source>
</reference>
<dbReference type="SUPFAM" id="SSF48230">
    <property type="entry name" value="Chondroitin AC/alginate lyase"/>
    <property type="match status" value="1"/>
</dbReference>
<evidence type="ECO:0000313" key="12">
    <source>
        <dbReference type="Proteomes" id="UP001592530"/>
    </source>
</evidence>
<dbReference type="EMBL" id="JBHEZY010000003">
    <property type="protein sequence ID" value="MFC1430923.1"/>
    <property type="molecule type" value="Genomic_DNA"/>
</dbReference>
<feature type="signal peptide" evidence="6">
    <location>
        <begin position="1"/>
        <end position="31"/>
    </location>
</feature>
<gene>
    <name evidence="11" type="ORF">ACEZDB_09655</name>
</gene>
<evidence type="ECO:0000256" key="4">
    <source>
        <dbReference type="ARBA" id="ARBA00022729"/>
    </source>
</evidence>
<comment type="similarity">
    <text evidence="2">Belongs to the polysaccharide lyase 8 family.</text>
</comment>
<feature type="chain" id="PRO_5046358832" evidence="6">
    <location>
        <begin position="32"/>
        <end position="960"/>
    </location>
</feature>
<keyword evidence="4 6" id="KW-0732">Signal</keyword>
<dbReference type="Gene3D" id="2.60.220.10">
    <property type="entry name" value="Polysaccharide lyase family 8-like, C-terminal"/>
    <property type="match status" value="1"/>
</dbReference>
<evidence type="ECO:0000259" key="7">
    <source>
        <dbReference type="Pfam" id="PF02278"/>
    </source>
</evidence>
<feature type="domain" description="Polysaccharide lyase 8 N-terminal alpha-helical" evidence="9">
    <location>
        <begin position="44"/>
        <end position="366"/>
    </location>
</feature>
<dbReference type="PROSITE" id="PS51318">
    <property type="entry name" value="TAT"/>
    <property type="match status" value="1"/>
</dbReference>
<dbReference type="InterPro" id="IPR006311">
    <property type="entry name" value="TAT_signal"/>
</dbReference>
<feature type="domain" description="Polysaccharide lyase family 8 central" evidence="7">
    <location>
        <begin position="414"/>
        <end position="671"/>
    </location>
</feature>
<dbReference type="InterPro" id="IPR038970">
    <property type="entry name" value="Lyase_8"/>
</dbReference>
<proteinExistence type="inferred from homology"/>
<dbReference type="RefSeq" id="WP_380550948.1">
    <property type="nucleotide sequence ID" value="NZ_JBHEZY010000003.1"/>
</dbReference>
<evidence type="ECO:0000259" key="8">
    <source>
        <dbReference type="Pfam" id="PF02884"/>
    </source>
</evidence>
<dbReference type="InterPro" id="IPR003159">
    <property type="entry name" value="Lyase_8_central_dom"/>
</dbReference>
<evidence type="ECO:0000256" key="1">
    <source>
        <dbReference type="ARBA" id="ARBA00004613"/>
    </source>
</evidence>
<feature type="domain" description="Polysaccharide lyase family 8 C-terminal" evidence="8">
    <location>
        <begin position="686"/>
        <end position="749"/>
    </location>
</feature>
<comment type="caution">
    <text evidence="11">The sequence shown here is derived from an EMBL/GenBank/DDBJ whole genome shotgun (WGS) entry which is preliminary data.</text>
</comment>
<keyword evidence="5 11" id="KW-0456">Lyase</keyword>
<keyword evidence="3" id="KW-0964">Secreted</keyword>